<sequence>MKRLGVLFFAVSLFALLSGCATVANVSRDVVMAPVHVVAGEAQAVGDLAQGAVEKPWHATLWNVLVFPVKAAKVGVDSVWKSLGDIAGHLHGK</sequence>
<feature type="chain" id="PRO_5009522270" description="Lipoprotein" evidence="1">
    <location>
        <begin position="24"/>
        <end position="93"/>
    </location>
</feature>
<reference evidence="2 3" key="1">
    <citation type="journal article" date="2016" name="Nat. Commun.">
        <title>Thousands of microbial genomes shed light on interconnected biogeochemical processes in an aquifer system.</title>
        <authorList>
            <person name="Anantharaman K."/>
            <person name="Brown C.T."/>
            <person name="Hug L.A."/>
            <person name="Sharon I."/>
            <person name="Castelle C.J."/>
            <person name="Probst A.J."/>
            <person name="Thomas B.C."/>
            <person name="Singh A."/>
            <person name="Wilkins M.J."/>
            <person name="Karaoz U."/>
            <person name="Brodie E.L."/>
            <person name="Williams K.H."/>
            <person name="Hubbard S.S."/>
            <person name="Banfield J.F."/>
        </authorList>
    </citation>
    <scope>NUCLEOTIDE SEQUENCE [LARGE SCALE GENOMIC DNA]</scope>
</reference>
<dbReference type="PROSITE" id="PS51257">
    <property type="entry name" value="PROKAR_LIPOPROTEIN"/>
    <property type="match status" value="1"/>
</dbReference>
<accession>A0A1F5X4J0</accession>
<gene>
    <name evidence="2" type="ORF">A2924_03550</name>
</gene>
<protein>
    <recommendedName>
        <fullName evidence="4">Lipoprotein</fullName>
    </recommendedName>
</protein>
<dbReference type="EMBL" id="MFIA01000016">
    <property type="protein sequence ID" value="OGF82800.1"/>
    <property type="molecule type" value="Genomic_DNA"/>
</dbReference>
<dbReference type="AlphaFoldDB" id="A0A1F5X4J0"/>
<dbReference type="Proteomes" id="UP000178046">
    <property type="component" value="Unassembled WGS sequence"/>
</dbReference>
<organism evidence="2 3">
    <name type="scientific">Candidatus Giovannonibacteria bacterium RIFCSPLOWO2_01_FULL_44_16</name>
    <dbReference type="NCBI Taxonomy" id="1798348"/>
    <lineage>
        <taxon>Bacteria</taxon>
        <taxon>Candidatus Giovannoniibacteriota</taxon>
    </lineage>
</organism>
<evidence type="ECO:0008006" key="4">
    <source>
        <dbReference type="Google" id="ProtNLM"/>
    </source>
</evidence>
<evidence type="ECO:0000313" key="2">
    <source>
        <dbReference type="EMBL" id="OGF82800.1"/>
    </source>
</evidence>
<evidence type="ECO:0000313" key="3">
    <source>
        <dbReference type="Proteomes" id="UP000178046"/>
    </source>
</evidence>
<keyword evidence="1" id="KW-0732">Signal</keyword>
<proteinExistence type="predicted"/>
<feature type="signal peptide" evidence="1">
    <location>
        <begin position="1"/>
        <end position="23"/>
    </location>
</feature>
<comment type="caution">
    <text evidence="2">The sequence shown here is derived from an EMBL/GenBank/DDBJ whole genome shotgun (WGS) entry which is preliminary data.</text>
</comment>
<evidence type="ECO:0000256" key="1">
    <source>
        <dbReference type="SAM" id="SignalP"/>
    </source>
</evidence>
<name>A0A1F5X4J0_9BACT</name>